<feature type="transmembrane region" description="Helical" evidence="8">
    <location>
        <begin position="118"/>
        <end position="139"/>
    </location>
</feature>
<name>A0A955EBV8_UNCKA</name>
<evidence type="ECO:0000256" key="6">
    <source>
        <dbReference type="ARBA" id="ARBA00022989"/>
    </source>
</evidence>
<keyword evidence="3 11" id="KW-0328">Glycosyltransferase</keyword>
<evidence type="ECO:0000256" key="7">
    <source>
        <dbReference type="ARBA" id="ARBA00023136"/>
    </source>
</evidence>
<keyword evidence="5 8" id="KW-0812">Transmembrane</keyword>
<dbReference type="GO" id="GO:0010041">
    <property type="term" value="P:response to iron(III) ion"/>
    <property type="evidence" value="ECO:0007669"/>
    <property type="project" value="TreeGrafter"/>
</dbReference>
<dbReference type="InterPro" id="IPR038731">
    <property type="entry name" value="RgtA/B/C-like"/>
</dbReference>
<feature type="transmembrane region" description="Helical" evidence="8">
    <location>
        <begin position="606"/>
        <end position="625"/>
    </location>
</feature>
<feature type="transmembrane region" description="Helical" evidence="8">
    <location>
        <begin position="229"/>
        <end position="245"/>
    </location>
</feature>
<dbReference type="EC" id="2.4.-.-" evidence="11"/>
<organism evidence="11 12">
    <name type="scientific">candidate division WWE3 bacterium</name>
    <dbReference type="NCBI Taxonomy" id="2053526"/>
    <lineage>
        <taxon>Bacteria</taxon>
        <taxon>Katanobacteria</taxon>
    </lineage>
</organism>
<feature type="transmembrane region" description="Helical" evidence="8">
    <location>
        <begin position="204"/>
        <end position="222"/>
    </location>
</feature>
<feature type="domain" description="Glycosyltransferase RgtA/B/C/D-like" evidence="10">
    <location>
        <begin position="537"/>
        <end position="690"/>
    </location>
</feature>
<dbReference type="PANTHER" id="PTHR33908">
    <property type="entry name" value="MANNOSYLTRANSFERASE YKCB-RELATED"/>
    <property type="match status" value="1"/>
</dbReference>
<evidence type="ECO:0000259" key="9">
    <source>
        <dbReference type="Pfam" id="PF04932"/>
    </source>
</evidence>
<feature type="transmembrane region" description="Helical" evidence="8">
    <location>
        <begin position="857"/>
        <end position="876"/>
    </location>
</feature>
<evidence type="ECO:0000256" key="8">
    <source>
        <dbReference type="SAM" id="Phobius"/>
    </source>
</evidence>
<accession>A0A955EBV8</accession>
<feature type="transmembrane region" description="Helical" evidence="8">
    <location>
        <begin position="251"/>
        <end position="267"/>
    </location>
</feature>
<evidence type="ECO:0000256" key="2">
    <source>
        <dbReference type="ARBA" id="ARBA00022475"/>
    </source>
</evidence>
<feature type="transmembrane region" description="Helical" evidence="8">
    <location>
        <begin position="91"/>
        <end position="112"/>
    </location>
</feature>
<feature type="transmembrane region" description="Helical" evidence="8">
    <location>
        <begin position="151"/>
        <end position="169"/>
    </location>
</feature>
<comment type="subcellular location">
    <subcellularLocation>
        <location evidence="1">Cell membrane</location>
        <topology evidence="1">Multi-pass membrane protein</topology>
    </subcellularLocation>
</comment>
<feature type="transmembrane region" description="Helical" evidence="8">
    <location>
        <begin position="637"/>
        <end position="663"/>
    </location>
</feature>
<evidence type="ECO:0000259" key="10">
    <source>
        <dbReference type="Pfam" id="PF13231"/>
    </source>
</evidence>
<feature type="transmembrane region" description="Helical" evidence="8">
    <location>
        <begin position="793"/>
        <end position="811"/>
    </location>
</feature>
<feature type="transmembrane region" description="Helical" evidence="8">
    <location>
        <begin position="383"/>
        <end position="404"/>
    </location>
</feature>
<dbReference type="GO" id="GO:0005886">
    <property type="term" value="C:plasma membrane"/>
    <property type="evidence" value="ECO:0007669"/>
    <property type="project" value="UniProtKB-SubCell"/>
</dbReference>
<proteinExistence type="predicted"/>
<evidence type="ECO:0000313" key="11">
    <source>
        <dbReference type="EMBL" id="MCA9308609.1"/>
    </source>
</evidence>
<dbReference type="GO" id="GO:0016763">
    <property type="term" value="F:pentosyltransferase activity"/>
    <property type="evidence" value="ECO:0007669"/>
    <property type="project" value="TreeGrafter"/>
</dbReference>
<comment type="caution">
    <text evidence="11">The sequence shown here is derived from an EMBL/GenBank/DDBJ whole genome shotgun (WGS) entry which is preliminary data.</text>
</comment>
<dbReference type="GO" id="GO:0009103">
    <property type="term" value="P:lipopolysaccharide biosynthetic process"/>
    <property type="evidence" value="ECO:0007669"/>
    <property type="project" value="UniProtKB-ARBA"/>
</dbReference>
<dbReference type="InterPro" id="IPR050297">
    <property type="entry name" value="LipidA_mod_glycosyltrf_83"/>
</dbReference>
<feature type="transmembrane region" description="Helical" evidence="8">
    <location>
        <begin position="818"/>
        <end position="837"/>
    </location>
</feature>
<dbReference type="PANTHER" id="PTHR33908:SF3">
    <property type="entry name" value="UNDECAPRENYL PHOSPHATE-ALPHA-4-AMINO-4-DEOXY-L-ARABINOSE ARABINOSYL TRANSFERASE"/>
    <property type="match status" value="1"/>
</dbReference>
<feature type="transmembrane region" description="Helical" evidence="8">
    <location>
        <begin position="411"/>
        <end position="432"/>
    </location>
</feature>
<gene>
    <name evidence="11" type="ORF">KC980_03785</name>
</gene>
<dbReference type="Pfam" id="PF13231">
    <property type="entry name" value="PMT_2"/>
    <property type="match status" value="1"/>
</dbReference>
<feature type="transmembrane region" description="Helical" evidence="8">
    <location>
        <begin position="540"/>
        <end position="561"/>
    </location>
</feature>
<feature type="transmembrane region" description="Helical" evidence="8">
    <location>
        <begin position="45"/>
        <end position="70"/>
    </location>
</feature>
<feature type="transmembrane region" description="Helical" evidence="8">
    <location>
        <begin position="438"/>
        <end position="458"/>
    </location>
</feature>
<evidence type="ECO:0000256" key="3">
    <source>
        <dbReference type="ARBA" id="ARBA00022676"/>
    </source>
</evidence>
<sequence>MFNIELLIIPLFLLISVYLVCKNIKYALYALLGLSLLVHKEMFSVYRWDILPIRLLIAAFAFTLLSKVFYKLFMEYREGNLYKYAVLNLKSLLADPYTVLFILIWVSALVSLPFTKNISVSLVRFGFLSVVCIFSLYFYKTFSKNPQEVKNYIMFYIFCAFILSLFGYLQLFLNYKYGIVIGAFWTIPGKIARIGSLFWDVNHFGGFLASLLPVVAVMTLVADKLKYKVIAVVVMLPVVGMLLLTNSRTSWIIAAFAFIFFIVVLLFRWFGIRGVLAMLFCFILLSVPFVLEYQDKTSPFRKRIKDYFHYRIDSFDSHLLLINGALEVYETYPVFGGGYGSFFEHFSKTSVAPTLFGRDPAALNTRVPAHSIWGESLSETGTFGFVVLLSFVLFQLLTHLYAALKLQKFKDYMLAASMGAAVFGWYVAGVFYSYNSEFFWFILVLYLTYTVGILNVNFKEFSFSQMIKFFTAQSTSKFDLLLLLVLAGGLILTGLSTNHLIPWDEAIYAQISKTMYLTGDFINMHWIRDTTVHWFEKPPLYMWISALLMNIVGVSHLAVKLPSAVFGISTILLTYVFGKKLFSRTIGILAALTLLTNISFLYYSRIGMFDVSLTFFITLTLYFYWHTLNSANKTMLYWLATGLSLGLAVMIKGVAGLVTLLPIMVLELINYKHLFTINKLKSYITFFGGFFVTGLSWHLYMLYLFGNSFYDSYILYHVIDRATNGIEDKGRPLLWYLVVMRVSMRLWFVALLGAFPFTLFVAFYRYWIQLFTKFFLVQKLNAYFKSLNITPQVSSNHLFLLVWSTTIFIFFSSSISKITWYIMPIYPVLGIIVGYFISKTLDLALLNIRIFKQNYLVLKVISLWVLFIGSFVYLYLVRSMTYVPDLTKAQAQLLMLKDARFGVDTNVYVDQIELPLILFYTNGPFRVVDFSILKDSLKSANYTDSYVFITKESRVRKLVELGYTPIDLEEQINEWALARFPSKKELDEITLKQKQTELEKLLSDLDKKERNNVSVSASDYFRVDTLNNEILALQDRISNTNF</sequence>
<evidence type="ECO:0000256" key="5">
    <source>
        <dbReference type="ARBA" id="ARBA00022692"/>
    </source>
</evidence>
<feature type="domain" description="O-antigen ligase-related" evidence="9">
    <location>
        <begin position="235"/>
        <end position="389"/>
    </location>
</feature>
<evidence type="ECO:0000313" key="12">
    <source>
        <dbReference type="Proteomes" id="UP000740557"/>
    </source>
</evidence>
<evidence type="ECO:0000256" key="1">
    <source>
        <dbReference type="ARBA" id="ARBA00004651"/>
    </source>
</evidence>
<dbReference type="InterPro" id="IPR007016">
    <property type="entry name" value="O-antigen_ligase-rel_domated"/>
</dbReference>
<feature type="transmembrane region" description="Helical" evidence="8">
    <location>
        <begin position="478"/>
        <end position="495"/>
    </location>
</feature>
<feature type="transmembrane region" description="Helical" evidence="8">
    <location>
        <begin position="683"/>
        <end position="705"/>
    </location>
</feature>
<dbReference type="EMBL" id="JAGQNX010000119">
    <property type="protein sequence ID" value="MCA9308609.1"/>
    <property type="molecule type" value="Genomic_DNA"/>
</dbReference>
<keyword evidence="6 8" id="KW-1133">Transmembrane helix</keyword>
<feature type="transmembrane region" description="Helical" evidence="8">
    <location>
        <begin position="581"/>
        <end position="600"/>
    </location>
</feature>
<feature type="transmembrane region" description="Helical" evidence="8">
    <location>
        <begin position="274"/>
        <end position="291"/>
    </location>
</feature>
<reference evidence="11" key="2">
    <citation type="journal article" date="2021" name="Microbiome">
        <title>Successional dynamics and alternative stable states in a saline activated sludge microbial community over 9 years.</title>
        <authorList>
            <person name="Wang Y."/>
            <person name="Ye J."/>
            <person name="Ju F."/>
            <person name="Liu L."/>
            <person name="Boyd J.A."/>
            <person name="Deng Y."/>
            <person name="Parks D.H."/>
            <person name="Jiang X."/>
            <person name="Yin X."/>
            <person name="Woodcroft B.J."/>
            <person name="Tyson G.W."/>
            <person name="Hugenholtz P."/>
            <person name="Polz M.F."/>
            <person name="Zhang T."/>
        </authorList>
    </citation>
    <scope>NUCLEOTIDE SEQUENCE</scope>
    <source>
        <strain evidence="11">HKST-UBA79</strain>
    </source>
</reference>
<keyword evidence="2" id="KW-1003">Cell membrane</keyword>
<dbReference type="Pfam" id="PF04932">
    <property type="entry name" value="Wzy_C"/>
    <property type="match status" value="1"/>
</dbReference>
<keyword evidence="7 8" id="KW-0472">Membrane</keyword>
<dbReference type="AlphaFoldDB" id="A0A955EBV8"/>
<keyword evidence="4 11" id="KW-0808">Transferase</keyword>
<dbReference type="Proteomes" id="UP000740557">
    <property type="component" value="Unassembled WGS sequence"/>
</dbReference>
<reference evidence="11" key="1">
    <citation type="submission" date="2020-04" db="EMBL/GenBank/DDBJ databases">
        <authorList>
            <person name="Zhang T."/>
        </authorList>
    </citation>
    <scope>NUCLEOTIDE SEQUENCE</scope>
    <source>
        <strain evidence="11">HKST-UBA79</strain>
    </source>
</reference>
<evidence type="ECO:0000256" key="4">
    <source>
        <dbReference type="ARBA" id="ARBA00022679"/>
    </source>
</evidence>
<protein>
    <submittedName>
        <fullName evidence="11">Glycosyltransferase family 39 protein</fullName>
        <ecNumber evidence="11">2.4.-.-</ecNumber>
    </submittedName>
</protein>
<feature type="transmembrane region" description="Helical" evidence="8">
    <location>
        <begin position="746"/>
        <end position="767"/>
    </location>
</feature>